<keyword evidence="3" id="KW-1003">Cell membrane</keyword>
<dbReference type="Proteomes" id="UP000033163">
    <property type="component" value="Chromosome I"/>
</dbReference>
<feature type="transmembrane region" description="Helical" evidence="7">
    <location>
        <begin position="140"/>
        <end position="160"/>
    </location>
</feature>
<dbReference type="RefSeq" id="WP_020433660.1">
    <property type="nucleotide sequence ID" value="NZ_AGBD01001734.1"/>
</dbReference>
<name>A0A0E4HBF2_9BACL</name>
<evidence type="ECO:0000259" key="8">
    <source>
        <dbReference type="PROSITE" id="PS50928"/>
    </source>
</evidence>
<accession>A0A0E4HBF2</accession>
<protein>
    <submittedName>
        <fullName evidence="9">Binding-protein-dependent transport systems inner membrane component</fullName>
    </submittedName>
</protein>
<dbReference type="Gene3D" id="1.10.3720.10">
    <property type="entry name" value="MetI-like"/>
    <property type="match status" value="1"/>
</dbReference>
<dbReference type="InterPro" id="IPR035906">
    <property type="entry name" value="MetI-like_sf"/>
</dbReference>
<gene>
    <name evidence="9" type="ORF">PRIO_4229</name>
</gene>
<proteinExistence type="inferred from homology"/>
<feature type="transmembrane region" description="Helical" evidence="7">
    <location>
        <begin position="253"/>
        <end position="272"/>
    </location>
</feature>
<dbReference type="STRING" id="483937.AMQ84_16525"/>
<evidence type="ECO:0000313" key="10">
    <source>
        <dbReference type="Proteomes" id="UP000033163"/>
    </source>
</evidence>
<evidence type="ECO:0000256" key="4">
    <source>
        <dbReference type="ARBA" id="ARBA00022692"/>
    </source>
</evidence>
<reference evidence="10" key="1">
    <citation type="submission" date="2015-03" db="EMBL/GenBank/DDBJ databases">
        <authorList>
            <person name="Wibberg D."/>
        </authorList>
    </citation>
    <scope>NUCLEOTIDE SEQUENCE [LARGE SCALE GENOMIC DNA]</scope>
</reference>
<comment type="similarity">
    <text evidence="7">Belongs to the binding-protein-dependent transport system permease family.</text>
</comment>
<dbReference type="CDD" id="cd06261">
    <property type="entry name" value="TM_PBP2"/>
    <property type="match status" value="1"/>
</dbReference>
<evidence type="ECO:0000313" key="9">
    <source>
        <dbReference type="EMBL" id="CQR56631.1"/>
    </source>
</evidence>
<feature type="transmembrane region" description="Helical" evidence="7">
    <location>
        <begin position="77"/>
        <end position="96"/>
    </location>
</feature>
<evidence type="ECO:0000256" key="6">
    <source>
        <dbReference type="ARBA" id="ARBA00023136"/>
    </source>
</evidence>
<feature type="transmembrane region" description="Helical" evidence="7">
    <location>
        <begin position="7"/>
        <end position="30"/>
    </location>
</feature>
<feature type="transmembrane region" description="Helical" evidence="7">
    <location>
        <begin position="181"/>
        <end position="203"/>
    </location>
</feature>
<dbReference type="PANTHER" id="PTHR43744">
    <property type="entry name" value="ABC TRANSPORTER PERMEASE PROTEIN MG189-RELATED-RELATED"/>
    <property type="match status" value="1"/>
</dbReference>
<dbReference type="KEGG" id="pri:PRIO_4229"/>
<dbReference type="Pfam" id="PF00528">
    <property type="entry name" value="BPD_transp_1"/>
    <property type="match status" value="1"/>
</dbReference>
<feature type="domain" description="ABC transmembrane type-1" evidence="8">
    <location>
        <begin position="73"/>
        <end position="272"/>
    </location>
</feature>
<evidence type="ECO:0000256" key="2">
    <source>
        <dbReference type="ARBA" id="ARBA00022448"/>
    </source>
</evidence>
<dbReference type="HOGENOM" id="CLU_016047_1_0_9"/>
<dbReference type="InterPro" id="IPR000515">
    <property type="entry name" value="MetI-like"/>
</dbReference>
<organism evidence="9 10">
    <name type="scientific">Paenibacillus riograndensis SBR5</name>
    <dbReference type="NCBI Taxonomy" id="1073571"/>
    <lineage>
        <taxon>Bacteria</taxon>
        <taxon>Bacillati</taxon>
        <taxon>Bacillota</taxon>
        <taxon>Bacilli</taxon>
        <taxon>Bacillales</taxon>
        <taxon>Paenibacillaceae</taxon>
        <taxon>Paenibacillus</taxon>
        <taxon>Paenibacillus sonchi group</taxon>
    </lineage>
</organism>
<dbReference type="PANTHER" id="PTHR43744:SF9">
    <property type="entry name" value="POLYGALACTURONAN_RHAMNOGALACTURONAN TRANSPORT SYSTEM PERMEASE PROTEIN YTCP"/>
    <property type="match status" value="1"/>
</dbReference>
<dbReference type="SUPFAM" id="SSF161098">
    <property type="entry name" value="MetI-like"/>
    <property type="match status" value="1"/>
</dbReference>
<keyword evidence="2 7" id="KW-0813">Transport</keyword>
<dbReference type="AlphaFoldDB" id="A0A0E4HBF2"/>
<dbReference type="EMBL" id="LN831776">
    <property type="protein sequence ID" value="CQR56631.1"/>
    <property type="molecule type" value="Genomic_DNA"/>
</dbReference>
<evidence type="ECO:0000256" key="1">
    <source>
        <dbReference type="ARBA" id="ARBA00004651"/>
    </source>
</evidence>
<feature type="transmembrane region" description="Helical" evidence="7">
    <location>
        <begin position="108"/>
        <end position="128"/>
    </location>
</feature>
<comment type="subcellular location">
    <subcellularLocation>
        <location evidence="1 7">Cell membrane</location>
        <topology evidence="1 7">Multi-pass membrane protein</topology>
    </subcellularLocation>
</comment>
<keyword evidence="6 7" id="KW-0472">Membrane</keyword>
<evidence type="ECO:0000256" key="3">
    <source>
        <dbReference type="ARBA" id="ARBA00022475"/>
    </source>
</evidence>
<sequence length="287" mass="31970">MVGERKISWFGVINTLILTLVAVATLYPIVYITAISLSDTVSVVQGKVFLFPKGFNFEAYGEVLKNDTIPRAYLNSVFYTALGTFLNLLFTAVAAYPLSQKGFFGRKFFMTAIVLTMFLNPGIIPTYVVVQQLGLTDSVWALVLPNAIWTMELIILKSFYENMSSQIREAALIDGASEYRILFNIVIPLSKPALASIGLFYFMGHWNSFFLPLIYLNDADKYPLQVVLRDMLIYSAENDAGLVDRSALAPQSIKNATIVLSMIPVLLIYPFAQKYFAKGVMLGSEKG</sequence>
<evidence type="ECO:0000256" key="5">
    <source>
        <dbReference type="ARBA" id="ARBA00022989"/>
    </source>
</evidence>
<evidence type="ECO:0000256" key="7">
    <source>
        <dbReference type="RuleBase" id="RU363032"/>
    </source>
</evidence>
<keyword evidence="5 7" id="KW-1133">Transmembrane helix</keyword>
<dbReference type="GO" id="GO:0005886">
    <property type="term" value="C:plasma membrane"/>
    <property type="evidence" value="ECO:0007669"/>
    <property type="project" value="UniProtKB-SubCell"/>
</dbReference>
<dbReference type="GO" id="GO:0055085">
    <property type="term" value="P:transmembrane transport"/>
    <property type="evidence" value="ECO:0007669"/>
    <property type="project" value="InterPro"/>
</dbReference>
<dbReference type="PROSITE" id="PS50928">
    <property type="entry name" value="ABC_TM1"/>
    <property type="match status" value="1"/>
</dbReference>
<keyword evidence="4 7" id="KW-0812">Transmembrane</keyword>
<dbReference type="PATRIC" id="fig|1073571.4.peg.4525"/>